<proteinExistence type="predicted"/>
<evidence type="ECO:0000313" key="2">
    <source>
        <dbReference type="Proteomes" id="UP001165541"/>
    </source>
</evidence>
<reference evidence="1" key="1">
    <citation type="submission" date="2022-05" db="EMBL/GenBank/DDBJ databases">
        <title>Schlegelella sp. nov., isolated from mangrove soil.</title>
        <authorList>
            <person name="Liu Y."/>
            <person name="Ge X."/>
            <person name="Liu W."/>
        </authorList>
    </citation>
    <scope>NUCLEOTIDE SEQUENCE</scope>
    <source>
        <strain evidence="1">S2-27</strain>
    </source>
</reference>
<evidence type="ECO:0000313" key="1">
    <source>
        <dbReference type="EMBL" id="MCM5681819.1"/>
    </source>
</evidence>
<dbReference type="PROSITE" id="PS51257">
    <property type="entry name" value="PROKAR_LIPOPROTEIN"/>
    <property type="match status" value="1"/>
</dbReference>
<accession>A0ABT0YSU3</accession>
<dbReference type="RefSeq" id="WP_251780299.1">
    <property type="nucleotide sequence ID" value="NZ_JAMKFE010000014.1"/>
</dbReference>
<organism evidence="1 2">
    <name type="scientific">Caldimonas mangrovi</name>
    <dbReference type="NCBI Taxonomy" id="2944811"/>
    <lineage>
        <taxon>Bacteria</taxon>
        <taxon>Pseudomonadati</taxon>
        <taxon>Pseudomonadota</taxon>
        <taxon>Betaproteobacteria</taxon>
        <taxon>Burkholderiales</taxon>
        <taxon>Sphaerotilaceae</taxon>
        <taxon>Caldimonas</taxon>
    </lineage>
</organism>
<name>A0ABT0YSU3_9BURK</name>
<keyword evidence="2" id="KW-1185">Reference proteome</keyword>
<gene>
    <name evidence="1" type="ORF">M8A51_20015</name>
</gene>
<dbReference type="EMBL" id="JAMKFE010000014">
    <property type="protein sequence ID" value="MCM5681819.1"/>
    <property type="molecule type" value="Genomic_DNA"/>
</dbReference>
<sequence>MRYLLALAAAAASLVTGCSDPKAASEKNFEAAIQSYLDTAYPKCYFNRQFPTTNEFDIGGSTAVLQAMARAGLLVEKEASRKEVPQWGGGKKVVVKSSFDLTDEGRKFYKPDAVKTLRGEDIGGFCFGRATVTAITQFSEPADMFGHRISRVSYTYTVSGLPDWAKAPEMTSVLKALQADAASAAEPVKALDALVLTNTGWVHEKLFKKP</sequence>
<comment type="caution">
    <text evidence="1">The sequence shown here is derived from an EMBL/GenBank/DDBJ whole genome shotgun (WGS) entry which is preliminary data.</text>
</comment>
<dbReference type="Proteomes" id="UP001165541">
    <property type="component" value="Unassembled WGS sequence"/>
</dbReference>
<protein>
    <submittedName>
        <fullName evidence="1">Uncharacterized protein</fullName>
    </submittedName>
</protein>